<evidence type="ECO:0000313" key="1">
    <source>
        <dbReference type="EMBL" id="EPZ36236.1"/>
    </source>
</evidence>
<proteinExistence type="predicted"/>
<keyword evidence="2" id="KW-1185">Reference proteome</keyword>
<dbReference type="Proteomes" id="UP000030755">
    <property type="component" value="Unassembled WGS sequence"/>
</dbReference>
<dbReference type="AlphaFoldDB" id="A0A075B135"/>
<organism evidence="1 2">
    <name type="scientific">Rozella allomycis (strain CSF55)</name>
    <dbReference type="NCBI Taxonomy" id="988480"/>
    <lineage>
        <taxon>Eukaryota</taxon>
        <taxon>Fungi</taxon>
        <taxon>Fungi incertae sedis</taxon>
        <taxon>Cryptomycota</taxon>
        <taxon>Cryptomycota incertae sedis</taxon>
        <taxon>Rozella</taxon>
    </lineage>
</organism>
<name>A0A075B135_ROZAC</name>
<evidence type="ECO:0000313" key="2">
    <source>
        <dbReference type="Proteomes" id="UP000030755"/>
    </source>
</evidence>
<dbReference type="EMBL" id="KE560617">
    <property type="protein sequence ID" value="EPZ36236.1"/>
    <property type="molecule type" value="Genomic_DNA"/>
</dbReference>
<accession>A0A075B135</accession>
<dbReference type="OrthoDB" id="2114940at2759"/>
<reference evidence="1 2" key="1">
    <citation type="journal article" date="2013" name="Curr. Biol.">
        <title>Shared signatures of parasitism and phylogenomics unite Cryptomycota and microsporidia.</title>
        <authorList>
            <person name="James T.Y."/>
            <person name="Pelin A."/>
            <person name="Bonen L."/>
            <person name="Ahrendt S."/>
            <person name="Sain D."/>
            <person name="Corradi N."/>
            <person name="Stajich J.E."/>
        </authorList>
    </citation>
    <scope>NUCLEOTIDE SEQUENCE [LARGE SCALE GENOMIC DNA]</scope>
    <source>
        <strain evidence="1 2">CSF55</strain>
    </source>
</reference>
<dbReference type="HOGENOM" id="CLU_2943077_0_0_1"/>
<protein>
    <recommendedName>
        <fullName evidence="3">Glutaredoxin domain-containing protein</fullName>
    </recommendedName>
</protein>
<evidence type="ECO:0008006" key="3">
    <source>
        <dbReference type="Google" id="ProtNLM"/>
    </source>
</evidence>
<sequence length="60" mass="6943">MKGMQASEWPERLKHLQQSYKHGKNHKTSPFILEGCDLKKAKFVGGYSEFKELVGTKYQV</sequence>
<gene>
    <name evidence="1" type="ORF">O9G_003861</name>
</gene>